<evidence type="ECO:0000313" key="23">
    <source>
        <dbReference type="Proteomes" id="UP000216020"/>
    </source>
</evidence>
<dbReference type="InterPro" id="IPR011054">
    <property type="entry name" value="Rudment_hybrid_motif"/>
</dbReference>
<evidence type="ECO:0000256" key="5">
    <source>
        <dbReference type="ARBA" id="ARBA00017242"/>
    </source>
</evidence>
<evidence type="ECO:0000256" key="4">
    <source>
        <dbReference type="ARBA" id="ARBA00013263"/>
    </source>
</evidence>
<evidence type="ECO:0000256" key="12">
    <source>
        <dbReference type="ARBA" id="ARBA00022842"/>
    </source>
</evidence>
<sequence>MFEKILIANRGEIALRIQRACRELGIKTVVVHSEADREAKYVRLADESVCIGPAPSRESYLNMPAIISAAEVTDAEAIHPGYGFLSENADFADRVEKSGFVFIGPRPDSIRLMGDKVSAKRAMIEAGVPVVPGSEGALPDNPQEIMRIAREVGYPVIIKAAGGGGGRGMRVVYTEAALINAVTMTRSEAGAAFNNPEVYMEKFLENPRHVEIQVLADGGRNAVWLGERDCSMQRRHQKVIEEAPAPGIARRLIERIGDRCADACRKIGYRGAGTFEFLYENGEFYFIEMNTRIQVEHPVTELITGIDLVQQQIRIAAGEKFTLRQRDIQFKGHALECRINAEDPFRFVPSPGRITNWHTPGGPGVRIDSHAYNGYFVPPNYDSMIAKVITYGDDREQALARMRIALSEMVVEGISTNIPLHRELLQDARFIEGGTSIHYLEQKLSQRP</sequence>
<dbReference type="SMART" id="SM00878">
    <property type="entry name" value="Biotin_carb_C"/>
    <property type="match status" value="1"/>
</dbReference>
<dbReference type="Gene3D" id="3.40.50.20">
    <property type="match status" value="1"/>
</dbReference>
<dbReference type="Gene3D" id="3.30.470.20">
    <property type="entry name" value="ATP-grasp fold, B domain"/>
    <property type="match status" value="1"/>
</dbReference>
<dbReference type="PROSITE" id="PS00866">
    <property type="entry name" value="CPSASE_1"/>
    <property type="match status" value="1"/>
</dbReference>
<evidence type="ECO:0000259" key="21">
    <source>
        <dbReference type="PROSITE" id="PS50979"/>
    </source>
</evidence>
<accession>A0A261S2Q3</accession>
<dbReference type="EC" id="6.3.4.14" evidence="4 19"/>
<dbReference type="Pfam" id="PF02786">
    <property type="entry name" value="CPSase_L_D2"/>
    <property type="match status" value="1"/>
</dbReference>
<gene>
    <name evidence="22" type="ORF">CAL29_27530</name>
</gene>
<dbReference type="Pfam" id="PF02785">
    <property type="entry name" value="Biotin_carb_C"/>
    <property type="match status" value="1"/>
</dbReference>
<dbReference type="InterPro" id="IPR011764">
    <property type="entry name" value="Biotin_carboxylation_dom"/>
</dbReference>
<evidence type="ECO:0000256" key="9">
    <source>
        <dbReference type="ARBA" id="ARBA00022741"/>
    </source>
</evidence>
<protein>
    <recommendedName>
        <fullName evidence="5 19">Biotin carboxylase</fullName>
        <ecNumber evidence="4 19">6.3.4.14</ecNumber>
    </recommendedName>
    <alternativeName>
        <fullName evidence="16 19">Acetyl-coenzyme A carboxylase biotin carboxylase subunit A</fullName>
    </alternativeName>
</protein>
<evidence type="ECO:0000256" key="3">
    <source>
        <dbReference type="ARBA" id="ARBA00011750"/>
    </source>
</evidence>
<proteinExistence type="predicted"/>
<evidence type="ECO:0000256" key="15">
    <source>
        <dbReference type="ARBA" id="ARBA00023267"/>
    </source>
</evidence>
<keyword evidence="23" id="KW-1185">Reference proteome</keyword>
<organism evidence="22 23">
    <name type="scientific">Bordetella genomosp. 10</name>
    <dbReference type="NCBI Taxonomy" id="1416804"/>
    <lineage>
        <taxon>Bacteria</taxon>
        <taxon>Pseudomonadati</taxon>
        <taxon>Pseudomonadota</taxon>
        <taxon>Betaproteobacteria</taxon>
        <taxon>Burkholderiales</taxon>
        <taxon>Alcaligenaceae</taxon>
        <taxon>Bordetella</taxon>
    </lineage>
</organism>
<comment type="catalytic activity">
    <reaction evidence="17 19">
        <text>N(6)-biotinyl-L-lysyl-[protein] + hydrogencarbonate + ATP = N(6)-carboxybiotinyl-L-lysyl-[protein] + ADP + phosphate + H(+)</text>
        <dbReference type="Rhea" id="RHEA:13501"/>
        <dbReference type="Rhea" id="RHEA-COMP:10505"/>
        <dbReference type="Rhea" id="RHEA-COMP:10506"/>
        <dbReference type="ChEBI" id="CHEBI:15378"/>
        <dbReference type="ChEBI" id="CHEBI:17544"/>
        <dbReference type="ChEBI" id="CHEBI:30616"/>
        <dbReference type="ChEBI" id="CHEBI:43474"/>
        <dbReference type="ChEBI" id="CHEBI:83144"/>
        <dbReference type="ChEBI" id="CHEBI:83145"/>
        <dbReference type="ChEBI" id="CHEBI:456216"/>
        <dbReference type="EC" id="6.3.4.14"/>
    </reaction>
</comment>
<dbReference type="InterPro" id="IPR051602">
    <property type="entry name" value="ACC_Biotin_Carboxylase"/>
</dbReference>
<dbReference type="GO" id="GO:0046872">
    <property type="term" value="F:metal ion binding"/>
    <property type="evidence" value="ECO:0007669"/>
    <property type="project" value="UniProtKB-KW"/>
</dbReference>
<dbReference type="AlphaFoldDB" id="A0A261S2Q3"/>
<dbReference type="Pfam" id="PF00289">
    <property type="entry name" value="Biotin_carb_N"/>
    <property type="match status" value="1"/>
</dbReference>
<evidence type="ECO:0000256" key="8">
    <source>
        <dbReference type="ARBA" id="ARBA00022723"/>
    </source>
</evidence>
<evidence type="ECO:0000256" key="10">
    <source>
        <dbReference type="ARBA" id="ARBA00022832"/>
    </source>
</evidence>
<keyword evidence="14 19" id="KW-0275">Fatty acid biosynthesis</keyword>
<dbReference type="RefSeq" id="WP_094856045.1">
    <property type="nucleotide sequence ID" value="NZ_NEVM01000005.1"/>
</dbReference>
<dbReference type="Gene3D" id="3.30.1490.20">
    <property type="entry name" value="ATP-grasp fold, A domain"/>
    <property type="match status" value="1"/>
</dbReference>
<keyword evidence="8" id="KW-0479">Metal-binding</keyword>
<dbReference type="InterPro" id="IPR005482">
    <property type="entry name" value="Biotin_COase_C"/>
</dbReference>
<dbReference type="PANTHER" id="PTHR48095">
    <property type="entry name" value="PYRUVATE CARBOXYLASE SUBUNIT A"/>
    <property type="match status" value="1"/>
</dbReference>
<dbReference type="GO" id="GO:0004075">
    <property type="term" value="F:biotin carboxylase activity"/>
    <property type="evidence" value="ECO:0007669"/>
    <property type="project" value="UniProtKB-EC"/>
</dbReference>
<dbReference type="NCBIfam" id="TIGR00514">
    <property type="entry name" value="accC"/>
    <property type="match status" value="1"/>
</dbReference>
<evidence type="ECO:0000256" key="2">
    <source>
        <dbReference type="ARBA" id="ARBA00004956"/>
    </source>
</evidence>
<dbReference type="PROSITE" id="PS50975">
    <property type="entry name" value="ATP_GRASP"/>
    <property type="match status" value="1"/>
</dbReference>
<dbReference type="InterPro" id="IPR016185">
    <property type="entry name" value="PreATP-grasp_dom_sf"/>
</dbReference>
<evidence type="ECO:0000256" key="13">
    <source>
        <dbReference type="ARBA" id="ARBA00023098"/>
    </source>
</evidence>
<dbReference type="UniPathway" id="UPA00655">
    <property type="reaction ID" value="UER00711"/>
</dbReference>
<dbReference type="SUPFAM" id="SSF56059">
    <property type="entry name" value="Glutathione synthetase ATP-binding domain-like"/>
    <property type="match status" value="1"/>
</dbReference>
<dbReference type="NCBIfam" id="NF006367">
    <property type="entry name" value="PRK08591.1"/>
    <property type="match status" value="1"/>
</dbReference>
<evidence type="ECO:0000256" key="17">
    <source>
        <dbReference type="ARBA" id="ARBA00048600"/>
    </source>
</evidence>
<keyword evidence="11 18" id="KW-0067">ATP-binding</keyword>
<evidence type="ECO:0000256" key="7">
    <source>
        <dbReference type="ARBA" id="ARBA00022598"/>
    </source>
</evidence>
<dbReference type="InterPro" id="IPR005479">
    <property type="entry name" value="CPAse_ATP-bd"/>
</dbReference>
<dbReference type="GO" id="GO:2001295">
    <property type="term" value="P:malonyl-CoA biosynthetic process"/>
    <property type="evidence" value="ECO:0007669"/>
    <property type="project" value="UniProtKB-UniPathway"/>
</dbReference>
<comment type="pathway">
    <text evidence="2 19">Lipid metabolism; malonyl-CoA biosynthesis; malonyl-CoA from acetyl-CoA: step 1/1.</text>
</comment>
<dbReference type="PANTHER" id="PTHR48095:SF2">
    <property type="entry name" value="BIOTIN CARBOXYLASE, CHLOROPLASTIC"/>
    <property type="match status" value="1"/>
</dbReference>
<evidence type="ECO:0000256" key="6">
    <source>
        <dbReference type="ARBA" id="ARBA00022516"/>
    </source>
</evidence>
<comment type="function">
    <text evidence="1 19">This protein is a component of the acetyl coenzyme A carboxylase complex; first, biotin carboxylase catalyzes the carboxylation of the carrier protein and then the transcarboxylase transfers the carboxyl group to form malonyl-CoA.</text>
</comment>
<evidence type="ECO:0000259" key="20">
    <source>
        <dbReference type="PROSITE" id="PS50975"/>
    </source>
</evidence>
<dbReference type="InterPro" id="IPR011761">
    <property type="entry name" value="ATP-grasp"/>
</dbReference>
<evidence type="ECO:0000256" key="18">
    <source>
        <dbReference type="PROSITE-ProRule" id="PRU00409"/>
    </source>
</evidence>
<dbReference type="GO" id="GO:0005524">
    <property type="term" value="F:ATP binding"/>
    <property type="evidence" value="ECO:0007669"/>
    <property type="project" value="UniProtKB-UniRule"/>
</dbReference>
<feature type="domain" description="ATP-grasp" evidence="20">
    <location>
        <begin position="120"/>
        <end position="317"/>
    </location>
</feature>
<evidence type="ECO:0000256" key="19">
    <source>
        <dbReference type="RuleBase" id="RU365063"/>
    </source>
</evidence>
<dbReference type="GO" id="GO:0006633">
    <property type="term" value="P:fatty acid biosynthetic process"/>
    <property type="evidence" value="ECO:0007669"/>
    <property type="project" value="UniProtKB-KW"/>
</dbReference>
<dbReference type="PROSITE" id="PS50979">
    <property type="entry name" value="BC"/>
    <property type="match status" value="1"/>
</dbReference>
<keyword evidence="7 19" id="KW-0436">Ligase</keyword>
<evidence type="ECO:0000256" key="1">
    <source>
        <dbReference type="ARBA" id="ARBA00003761"/>
    </source>
</evidence>
<keyword evidence="15 19" id="KW-0092">Biotin</keyword>
<keyword evidence="10 19" id="KW-0276">Fatty acid metabolism</keyword>
<dbReference type="InterPro" id="IPR013815">
    <property type="entry name" value="ATP_grasp_subdomain_1"/>
</dbReference>
<feature type="domain" description="Biotin carboxylation" evidence="21">
    <location>
        <begin position="1"/>
        <end position="445"/>
    </location>
</feature>
<reference evidence="23" key="1">
    <citation type="submission" date="2017-05" db="EMBL/GenBank/DDBJ databases">
        <title>Complete and WGS of Bordetella genogroups.</title>
        <authorList>
            <person name="Spilker T."/>
            <person name="Lipuma J."/>
        </authorList>
    </citation>
    <scope>NUCLEOTIDE SEQUENCE [LARGE SCALE GENOMIC DNA]</scope>
    <source>
        <strain evidence="23">AU16122</strain>
    </source>
</reference>
<evidence type="ECO:0000313" key="22">
    <source>
        <dbReference type="EMBL" id="OZI31638.1"/>
    </source>
</evidence>
<keyword evidence="9 18" id="KW-0547">Nucleotide-binding</keyword>
<dbReference type="Proteomes" id="UP000216020">
    <property type="component" value="Unassembled WGS sequence"/>
</dbReference>
<dbReference type="PROSITE" id="PS00867">
    <property type="entry name" value="CPSASE_2"/>
    <property type="match status" value="1"/>
</dbReference>
<keyword evidence="13 19" id="KW-0443">Lipid metabolism</keyword>
<comment type="subunit">
    <text evidence="3 19">Acetyl-CoA carboxylase is a heterohexamer of biotin carboxyl carrier protein, biotin carboxylase and the two subunits of carboxyl transferase in a 2:2 complex.</text>
</comment>
<dbReference type="SUPFAM" id="SSF52440">
    <property type="entry name" value="PreATP-grasp domain"/>
    <property type="match status" value="1"/>
</dbReference>
<evidence type="ECO:0000256" key="16">
    <source>
        <dbReference type="ARBA" id="ARBA00033786"/>
    </source>
</evidence>
<evidence type="ECO:0000256" key="14">
    <source>
        <dbReference type="ARBA" id="ARBA00023160"/>
    </source>
</evidence>
<dbReference type="EMBL" id="NEVM01000005">
    <property type="protein sequence ID" value="OZI31638.1"/>
    <property type="molecule type" value="Genomic_DNA"/>
</dbReference>
<dbReference type="SUPFAM" id="SSF51246">
    <property type="entry name" value="Rudiment single hybrid motif"/>
    <property type="match status" value="1"/>
</dbReference>
<comment type="caution">
    <text evidence="22">The sequence shown here is derived from an EMBL/GenBank/DDBJ whole genome shotgun (WGS) entry which is preliminary data.</text>
</comment>
<dbReference type="OrthoDB" id="9803706at2"/>
<keyword evidence="6 19" id="KW-0444">Lipid biosynthesis</keyword>
<name>A0A261S2Q3_9BORD</name>
<keyword evidence="12" id="KW-0460">Magnesium</keyword>
<dbReference type="InterPro" id="IPR005481">
    <property type="entry name" value="BC-like_N"/>
</dbReference>
<evidence type="ECO:0000256" key="11">
    <source>
        <dbReference type="ARBA" id="ARBA00022840"/>
    </source>
</evidence>
<dbReference type="FunFam" id="3.40.50.20:FF:000010">
    <property type="entry name" value="Propionyl-CoA carboxylase subunit alpha"/>
    <property type="match status" value="1"/>
</dbReference>
<dbReference type="InterPro" id="IPR004549">
    <property type="entry name" value="Acetyl_CoA_COase_biotin_COase"/>
</dbReference>